<dbReference type="AlphaFoldDB" id="J9FC28"/>
<dbReference type="EMBL" id="AMCI01007536">
    <property type="protein sequence ID" value="EJW92446.1"/>
    <property type="molecule type" value="Genomic_DNA"/>
</dbReference>
<sequence>MRGRFLTWYINRELLIVETSACLDSVLFLILYYS</sequence>
<evidence type="ECO:0000313" key="1">
    <source>
        <dbReference type="EMBL" id="EJW92446.1"/>
    </source>
</evidence>
<accession>J9FC28</accession>
<protein>
    <submittedName>
        <fullName evidence="1">Uncharacterized protein</fullName>
    </submittedName>
</protein>
<comment type="caution">
    <text evidence="1">The sequence shown here is derived from an EMBL/GenBank/DDBJ whole genome shotgun (WGS) entry which is preliminary data.</text>
</comment>
<organism evidence="1">
    <name type="scientific">gut metagenome</name>
    <dbReference type="NCBI Taxonomy" id="749906"/>
    <lineage>
        <taxon>unclassified sequences</taxon>
        <taxon>metagenomes</taxon>
        <taxon>organismal metagenomes</taxon>
    </lineage>
</organism>
<reference evidence="1" key="1">
    <citation type="journal article" date="2012" name="PLoS ONE">
        <title>Gene sets for utilization of primary and secondary nutrition supplies in the distal gut of endangered iberian lynx.</title>
        <authorList>
            <person name="Alcaide M."/>
            <person name="Messina E."/>
            <person name="Richter M."/>
            <person name="Bargiela R."/>
            <person name="Peplies J."/>
            <person name="Huws S.A."/>
            <person name="Newbold C.J."/>
            <person name="Golyshin P.N."/>
            <person name="Simon M.A."/>
            <person name="Lopez G."/>
            <person name="Yakimov M.M."/>
            <person name="Ferrer M."/>
        </authorList>
    </citation>
    <scope>NUCLEOTIDE SEQUENCE</scope>
</reference>
<name>J9FC28_9ZZZZ</name>
<proteinExistence type="predicted"/>
<gene>
    <name evidence="1" type="ORF">EVA_19448</name>
</gene>